<dbReference type="AlphaFoldDB" id="A0A3P7M744"/>
<feature type="non-terminal residue" evidence="1">
    <location>
        <position position="91"/>
    </location>
</feature>
<protein>
    <submittedName>
        <fullName evidence="1">Uncharacterized protein</fullName>
    </submittedName>
</protein>
<sequence length="91" mass="10306">MKAFLKRTKNRTKDILVHYIPCNFTGDEVDDDVKEIAEILKNDVRLSEKTSLVSNTMKKEEVAAAFHVNLTDIGNMVIDKEQNIAEGIEVI</sequence>
<dbReference type="Proteomes" id="UP000271889">
    <property type="component" value="Unassembled WGS sequence"/>
</dbReference>
<keyword evidence="2" id="KW-1185">Reference proteome</keyword>
<name>A0A3P7M744_CYLGO</name>
<organism evidence="1 2">
    <name type="scientific">Cylicostephanus goldi</name>
    <name type="common">Nematode worm</name>
    <dbReference type="NCBI Taxonomy" id="71465"/>
    <lineage>
        <taxon>Eukaryota</taxon>
        <taxon>Metazoa</taxon>
        <taxon>Ecdysozoa</taxon>
        <taxon>Nematoda</taxon>
        <taxon>Chromadorea</taxon>
        <taxon>Rhabditida</taxon>
        <taxon>Rhabditina</taxon>
        <taxon>Rhabditomorpha</taxon>
        <taxon>Strongyloidea</taxon>
        <taxon>Strongylidae</taxon>
        <taxon>Cylicostephanus</taxon>
    </lineage>
</organism>
<reference evidence="1 2" key="1">
    <citation type="submission" date="2018-11" db="EMBL/GenBank/DDBJ databases">
        <authorList>
            <consortium name="Pathogen Informatics"/>
        </authorList>
    </citation>
    <scope>NUCLEOTIDE SEQUENCE [LARGE SCALE GENOMIC DNA]</scope>
</reference>
<gene>
    <name evidence="1" type="ORF">CGOC_LOCUS10035</name>
</gene>
<evidence type="ECO:0000313" key="2">
    <source>
        <dbReference type="Proteomes" id="UP000271889"/>
    </source>
</evidence>
<proteinExistence type="predicted"/>
<dbReference type="OrthoDB" id="5875132at2759"/>
<accession>A0A3P7M744</accession>
<evidence type="ECO:0000313" key="1">
    <source>
        <dbReference type="EMBL" id="VDN25225.1"/>
    </source>
</evidence>
<dbReference type="EMBL" id="UYRV01109486">
    <property type="protein sequence ID" value="VDN25225.1"/>
    <property type="molecule type" value="Genomic_DNA"/>
</dbReference>